<accession>A0A934J8A1</accession>
<dbReference type="InterPro" id="IPR010390">
    <property type="entry name" value="ABC-2_transporter-like"/>
</dbReference>
<feature type="transmembrane region" description="Helical" evidence="1">
    <location>
        <begin position="143"/>
        <end position="168"/>
    </location>
</feature>
<keyword evidence="3" id="KW-1185">Reference proteome</keyword>
<keyword evidence="1" id="KW-0472">Membrane</keyword>
<proteinExistence type="predicted"/>
<feature type="transmembrane region" description="Helical" evidence="1">
    <location>
        <begin position="21"/>
        <end position="46"/>
    </location>
</feature>
<dbReference type="EMBL" id="JAELUP010000065">
    <property type="protein sequence ID" value="MBJ6362257.1"/>
    <property type="molecule type" value="Genomic_DNA"/>
</dbReference>
<feature type="transmembrane region" description="Helical" evidence="1">
    <location>
        <begin position="180"/>
        <end position="199"/>
    </location>
</feature>
<feature type="transmembrane region" description="Helical" evidence="1">
    <location>
        <begin position="113"/>
        <end position="131"/>
    </location>
</feature>
<keyword evidence="1" id="KW-0812">Transmembrane</keyword>
<dbReference type="Proteomes" id="UP000640274">
    <property type="component" value="Unassembled WGS sequence"/>
</dbReference>
<feature type="transmembrane region" description="Helical" evidence="1">
    <location>
        <begin position="58"/>
        <end position="76"/>
    </location>
</feature>
<organism evidence="2 3">
    <name type="scientific">Paenibacillus roseus</name>
    <dbReference type="NCBI Taxonomy" id="2798579"/>
    <lineage>
        <taxon>Bacteria</taxon>
        <taxon>Bacillati</taxon>
        <taxon>Bacillota</taxon>
        <taxon>Bacilli</taxon>
        <taxon>Bacillales</taxon>
        <taxon>Paenibacillaceae</taxon>
        <taxon>Paenibacillus</taxon>
    </lineage>
</organism>
<reference evidence="2" key="1">
    <citation type="submission" date="2020-12" db="EMBL/GenBank/DDBJ databases">
        <authorList>
            <person name="Huq M.A."/>
        </authorList>
    </citation>
    <scope>NUCLEOTIDE SEQUENCE</scope>
    <source>
        <strain evidence="2">MAHUQ-46</strain>
    </source>
</reference>
<evidence type="ECO:0000313" key="3">
    <source>
        <dbReference type="Proteomes" id="UP000640274"/>
    </source>
</evidence>
<evidence type="ECO:0000313" key="2">
    <source>
        <dbReference type="EMBL" id="MBJ6362257.1"/>
    </source>
</evidence>
<protein>
    <submittedName>
        <fullName evidence="2">ABC-2 family transporter protein</fullName>
    </submittedName>
</protein>
<comment type="caution">
    <text evidence="2">The sequence shown here is derived from an EMBL/GenBank/DDBJ whole genome shotgun (WGS) entry which is preliminary data.</text>
</comment>
<sequence>MRMYWSVFKLRLYNGLQYRSAALAGIVTQFFWGFIAIMVFEAFYSQALSQPPMSLPELISYIWLKQAFLILVILWLRDSELSDLITSGNIAYDLCRPSGIYNFWYAKLLAQRLSGAALRCSPILIISFFLPHPYRLMSPPDSFAFWLFIISLLLGLLLVTAISMLIYISVFATLSPSGSFLMFAVLGEFLSGMIVPIPLLPQWLQQILYALPFHFTADFPFRVYSGHIPASEALVGIGIQMIWLAVLFVVGKWLMSRALRNIVVQGG</sequence>
<feature type="transmembrane region" description="Helical" evidence="1">
    <location>
        <begin position="233"/>
        <end position="255"/>
    </location>
</feature>
<gene>
    <name evidence="2" type="ORF">JFN88_13355</name>
</gene>
<dbReference type="PANTHER" id="PTHR36832:SF2">
    <property type="entry name" value="INTEGRAL MEMBRANE PROTEIN"/>
    <property type="match status" value="1"/>
</dbReference>
<dbReference type="AlphaFoldDB" id="A0A934J8A1"/>
<dbReference type="Pfam" id="PF06182">
    <property type="entry name" value="ABC2_membrane_6"/>
    <property type="match status" value="1"/>
</dbReference>
<evidence type="ECO:0000256" key="1">
    <source>
        <dbReference type="SAM" id="Phobius"/>
    </source>
</evidence>
<name>A0A934J8A1_9BACL</name>
<dbReference type="PANTHER" id="PTHR36832">
    <property type="entry name" value="SLR1174 PROTEIN-RELATED"/>
    <property type="match status" value="1"/>
</dbReference>
<dbReference type="RefSeq" id="WP_199019782.1">
    <property type="nucleotide sequence ID" value="NZ_JAELUP010000065.1"/>
</dbReference>
<keyword evidence="1" id="KW-1133">Transmembrane helix</keyword>